<comment type="caution">
    <text evidence="1">The sequence shown here is derived from an EMBL/GenBank/DDBJ whole genome shotgun (WGS) entry which is preliminary data.</text>
</comment>
<dbReference type="EMBL" id="JAGGKK010000001">
    <property type="protein sequence ID" value="MBP1947543.1"/>
    <property type="molecule type" value="Genomic_DNA"/>
</dbReference>
<dbReference type="Proteomes" id="UP001519328">
    <property type="component" value="Unassembled WGS sequence"/>
</dbReference>
<accession>A0ABS4H9F7</accession>
<sequence length="118" mass="13642">MEFYKFDKDSGKAISKFNSNFIMSRIIQTEKVTHIGCMHLEEKGVIGYHQAVTPQLLLIMNGEGYVRGEPEEYFIIQSGDAVFWKKDEWHETKTYKGLTAIVIESEELNPSSFMPMKK</sequence>
<gene>
    <name evidence="1" type="ORF">J2Z82_000466</name>
</gene>
<dbReference type="InterPro" id="IPR011051">
    <property type="entry name" value="RmlC_Cupin_sf"/>
</dbReference>
<dbReference type="Gene3D" id="2.60.120.10">
    <property type="entry name" value="Jelly Rolls"/>
    <property type="match status" value="1"/>
</dbReference>
<dbReference type="SUPFAM" id="SSF51182">
    <property type="entry name" value="RmlC-like cupins"/>
    <property type="match status" value="1"/>
</dbReference>
<name>A0ABS4H9F7_9BACI</name>
<protein>
    <submittedName>
        <fullName evidence="1">Quercetin dioxygenase-like cupin family protein</fullName>
    </submittedName>
</protein>
<organism evidence="1 2">
    <name type="scientific">Virgibacillus litoralis</name>
    <dbReference type="NCBI Taxonomy" id="578221"/>
    <lineage>
        <taxon>Bacteria</taxon>
        <taxon>Bacillati</taxon>
        <taxon>Bacillota</taxon>
        <taxon>Bacilli</taxon>
        <taxon>Bacillales</taxon>
        <taxon>Bacillaceae</taxon>
        <taxon>Virgibacillus</taxon>
    </lineage>
</organism>
<evidence type="ECO:0000313" key="2">
    <source>
        <dbReference type="Proteomes" id="UP001519328"/>
    </source>
</evidence>
<dbReference type="InterPro" id="IPR014710">
    <property type="entry name" value="RmlC-like_jellyroll"/>
</dbReference>
<dbReference type="RefSeq" id="WP_209479152.1">
    <property type="nucleotide sequence ID" value="NZ_JAGGKK010000001.1"/>
</dbReference>
<keyword evidence="2" id="KW-1185">Reference proteome</keyword>
<evidence type="ECO:0000313" key="1">
    <source>
        <dbReference type="EMBL" id="MBP1947543.1"/>
    </source>
</evidence>
<proteinExistence type="predicted"/>
<reference evidence="1 2" key="1">
    <citation type="submission" date="2021-03" db="EMBL/GenBank/DDBJ databases">
        <title>Genomic Encyclopedia of Type Strains, Phase IV (KMG-IV): sequencing the most valuable type-strain genomes for metagenomic binning, comparative biology and taxonomic classification.</title>
        <authorList>
            <person name="Goeker M."/>
        </authorList>
    </citation>
    <scope>NUCLEOTIDE SEQUENCE [LARGE SCALE GENOMIC DNA]</scope>
    <source>
        <strain evidence="1 2">DSM 21085</strain>
    </source>
</reference>